<dbReference type="AlphaFoldDB" id="A0A1T4JTX1"/>
<organism evidence="3 4">
    <name type="scientific">Trichlorobacter thiogenes</name>
    <dbReference type="NCBI Taxonomy" id="115783"/>
    <lineage>
        <taxon>Bacteria</taxon>
        <taxon>Pseudomonadati</taxon>
        <taxon>Thermodesulfobacteriota</taxon>
        <taxon>Desulfuromonadia</taxon>
        <taxon>Geobacterales</taxon>
        <taxon>Geobacteraceae</taxon>
        <taxon>Trichlorobacter</taxon>
    </lineage>
</organism>
<evidence type="ECO:0008006" key="5">
    <source>
        <dbReference type="Google" id="ProtNLM"/>
    </source>
</evidence>
<dbReference type="STRING" id="115783.SAMN02745119_00059"/>
<keyword evidence="4" id="KW-1185">Reference proteome</keyword>
<sequence length="184" mass="20850">MNKRWISIIAMACCLGTFATVALTASQGTTEPVRTPQSSMQGDPVPPTRAAREERAIQEARRQQLAEKEAALAAKEEELKKLGAKIDAQLKAMEETKKSYDEMVKAEEERRKQAQSERVTKMVKLFKTMKPAQSAELLDKMAEDEVKLLLDRLDTKTVAKLVPNLNQPRTIRWVNENLRKRGEK</sequence>
<evidence type="ECO:0000313" key="4">
    <source>
        <dbReference type="Proteomes" id="UP000190102"/>
    </source>
</evidence>
<feature type="compositionally biased region" description="Polar residues" evidence="1">
    <location>
        <begin position="29"/>
        <end position="41"/>
    </location>
</feature>
<feature type="region of interest" description="Disordered" evidence="1">
    <location>
        <begin position="29"/>
        <end position="51"/>
    </location>
</feature>
<accession>A0A1T4JTX1</accession>
<feature type="chain" id="PRO_5012233541" description="Magnesium transporter MgtE intracellular domain-containing protein" evidence="2">
    <location>
        <begin position="25"/>
        <end position="184"/>
    </location>
</feature>
<protein>
    <recommendedName>
        <fullName evidence="5">Magnesium transporter MgtE intracellular domain-containing protein</fullName>
    </recommendedName>
</protein>
<dbReference type="EMBL" id="FUWR01000001">
    <property type="protein sequence ID" value="SJZ33593.1"/>
    <property type="molecule type" value="Genomic_DNA"/>
</dbReference>
<name>A0A1T4JTX1_9BACT</name>
<dbReference type="Proteomes" id="UP000190102">
    <property type="component" value="Unassembled WGS sequence"/>
</dbReference>
<evidence type="ECO:0000313" key="3">
    <source>
        <dbReference type="EMBL" id="SJZ33593.1"/>
    </source>
</evidence>
<keyword evidence="2" id="KW-0732">Signal</keyword>
<proteinExistence type="predicted"/>
<feature type="signal peptide" evidence="2">
    <location>
        <begin position="1"/>
        <end position="24"/>
    </location>
</feature>
<reference evidence="4" key="1">
    <citation type="submission" date="2017-02" db="EMBL/GenBank/DDBJ databases">
        <authorList>
            <person name="Varghese N."/>
            <person name="Submissions S."/>
        </authorList>
    </citation>
    <scope>NUCLEOTIDE SEQUENCE [LARGE SCALE GENOMIC DNA]</scope>
    <source>
        <strain evidence="4">ATCC BAA-34</strain>
    </source>
</reference>
<dbReference type="RefSeq" id="WP_078788383.1">
    <property type="nucleotide sequence ID" value="NZ_FUWR01000001.1"/>
</dbReference>
<evidence type="ECO:0000256" key="2">
    <source>
        <dbReference type="SAM" id="SignalP"/>
    </source>
</evidence>
<gene>
    <name evidence="3" type="ORF">SAMN02745119_00059</name>
</gene>
<dbReference type="OrthoDB" id="5397685at2"/>
<evidence type="ECO:0000256" key="1">
    <source>
        <dbReference type="SAM" id="MobiDB-lite"/>
    </source>
</evidence>